<evidence type="ECO:0000313" key="2">
    <source>
        <dbReference type="Proteomes" id="UP001157006"/>
    </source>
</evidence>
<name>A0AAV0ZSA2_VICFA</name>
<sequence>MGERFQHSRIGLSFCYSPLELVLLLQYPVGEKPKLRHGAVIADNTANNNNSTEIERKVTLFHSNMKPLQTLAGQALRLTAEQFPHRHRNAITTLKFKKQAKEY</sequence>
<protein>
    <submittedName>
        <fullName evidence="1">Uncharacterized protein</fullName>
    </submittedName>
</protein>
<dbReference type="EMBL" id="OX451737">
    <property type="protein sequence ID" value="CAI8601285.1"/>
    <property type="molecule type" value="Genomic_DNA"/>
</dbReference>
<proteinExistence type="predicted"/>
<gene>
    <name evidence="1" type="ORF">VFH_II265120</name>
</gene>
<keyword evidence="2" id="KW-1185">Reference proteome</keyword>
<reference evidence="1 2" key="1">
    <citation type="submission" date="2023-01" db="EMBL/GenBank/DDBJ databases">
        <authorList>
            <person name="Kreplak J."/>
        </authorList>
    </citation>
    <scope>NUCLEOTIDE SEQUENCE [LARGE SCALE GENOMIC DNA]</scope>
</reference>
<dbReference type="AlphaFoldDB" id="A0AAV0ZSA2"/>
<organism evidence="1 2">
    <name type="scientific">Vicia faba</name>
    <name type="common">Broad bean</name>
    <name type="synonym">Faba vulgaris</name>
    <dbReference type="NCBI Taxonomy" id="3906"/>
    <lineage>
        <taxon>Eukaryota</taxon>
        <taxon>Viridiplantae</taxon>
        <taxon>Streptophyta</taxon>
        <taxon>Embryophyta</taxon>
        <taxon>Tracheophyta</taxon>
        <taxon>Spermatophyta</taxon>
        <taxon>Magnoliopsida</taxon>
        <taxon>eudicotyledons</taxon>
        <taxon>Gunneridae</taxon>
        <taxon>Pentapetalae</taxon>
        <taxon>rosids</taxon>
        <taxon>fabids</taxon>
        <taxon>Fabales</taxon>
        <taxon>Fabaceae</taxon>
        <taxon>Papilionoideae</taxon>
        <taxon>50 kb inversion clade</taxon>
        <taxon>NPAAA clade</taxon>
        <taxon>Hologalegina</taxon>
        <taxon>IRL clade</taxon>
        <taxon>Fabeae</taxon>
        <taxon>Vicia</taxon>
    </lineage>
</organism>
<dbReference type="Proteomes" id="UP001157006">
    <property type="component" value="Chromosome 2"/>
</dbReference>
<evidence type="ECO:0000313" key="1">
    <source>
        <dbReference type="EMBL" id="CAI8601285.1"/>
    </source>
</evidence>
<accession>A0AAV0ZSA2</accession>